<evidence type="ECO:0000313" key="3">
    <source>
        <dbReference type="Proteomes" id="UP000826462"/>
    </source>
</evidence>
<dbReference type="SMART" id="SM00382">
    <property type="entry name" value="AAA"/>
    <property type="match status" value="1"/>
</dbReference>
<reference evidence="2 3" key="1">
    <citation type="submission" date="2021-07" db="EMBL/GenBank/DDBJ databases">
        <title>Paraburkholderia edwinii protects Aspergillus sp. from phenazines by acting as a toxin sponge.</title>
        <authorList>
            <person name="Dahlstrom K.M."/>
            <person name="Newman D.K."/>
        </authorList>
    </citation>
    <scope>NUCLEOTIDE SEQUENCE [LARGE SCALE GENOMIC DNA]</scope>
    <source>
        <strain evidence="2 3">Pe01</strain>
    </source>
</reference>
<keyword evidence="2" id="KW-0547">Nucleotide-binding</keyword>
<accession>A0ABX8US84</accession>
<organism evidence="2 3">
    <name type="scientific">Paraburkholderia edwinii</name>
    <dbReference type="NCBI Taxonomy" id="2861782"/>
    <lineage>
        <taxon>Bacteria</taxon>
        <taxon>Pseudomonadati</taxon>
        <taxon>Pseudomonadota</taxon>
        <taxon>Betaproteobacteria</taxon>
        <taxon>Burkholderiales</taxon>
        <taxon>Burkholderiaceae</taxon>
        <taxon>Paraburkholderia</taxon>
    </lineage>
</organism>
<evidence type="ECO:0000259" key="1">
    <source>
        <dbReference type="SMART" id="SM00382"/>
    </source>
</evidence>
<proteinExistence type="predicted"/>
<feature type="domain" description="AAA+ ATPase" evidence="1">
    <location>
        <begin position="181"/>
        <end position="387"/>
    </location>
</feature>
<keyword evidence="2" id="KW-0067">ATP-binding</keyword>
<dbReference type="EMBL" id="CP080096">
    <property type="protein sequence ID" value="QYD71852.1"/>
    <property type="molecule type" value="Genomic_DNA"/>
</dbReference>
<dbReference type="InterPro" id="IPR027417">
    <property type="entry name" value="P-loop_NTPase"/>
</dbReference>
<dbReference type="InterPro" id="IPR003593">
    <property type="entry name" value="AAA+_ATPase"/>
</dbReference>
<dbReference type="GO" id="GO:0005524">
    <property type="term" value="F:ATP binding"/>
    <property type="evidence" value="ECO:0007669"/>
    <property type="project" value="UniProtKB-KW"/>
</dbReference>
<gene>
    <name evidence="2" type="ORF">KZJ38_33345</name>
</gene>
<evidence type="ECO:0000313" key="2">
    <source>
        <dbReference type="EMBL" id="QYD71852.1"/>
    </source>
</evidence>
<dbReference type="RefSeq" id="WP_219801281.1">
    <property type="nucleotide sequence ID" value="NZ_CP080096.1"/>
</dbReference>
<dbReference type="Gene3D" id="3.40.50.300">
    <property type="entry name" value="P-loop containing nucleotide triphosphate hydrolases"/>
    <property type="match status" value="1"/>
</dbReference>
<name>A0ABX8US84_9BURK</name>
<keyword evidence="3" id="KW-1185">Reference proteome</keyword>
<dbReference type="SUPFAM" id="SSF52540">
    <property type="entry name" value="P-loop containing nucleoside triphosphate hydrolases"/>
    <property type="match status" value="1"/>
</dbReference>
<dbReference type="Proteomes" id="UP000826462">
    <property type="component" value="Chromosome 2"/>
</dbReference>
<protein>
    <submittedName>
        <fullName evidence="2">ATP-binding protein</fullName>
    </submittedName>
</protein>
<sequence length="494" mass="53595">MNNAHGPGEVGLRDIGTHDVASRGHAAHSAHSEGAGRAAQTVAQTGLDLPFLAELTAKAAAVEGKISLAQLVERLKLTIPVLDEVTGFMIRERQLEVMHRGAADFDVQYQLTEEGRVRAIGYLARCAYVGPAPVTLDAYAQAVARQSVTLMRISRPFARAALAGLTLSETLVDEVGGAVNSGRPILLYGPPGGGKTHLAEALVRLMPGTIDVPYAILIDRSIVQIYDPLVHVACAAAGDEKYADTAIPAATSNRATVTSLNTPSDRRWQRCRRPVVMAGGELTLDMLELCYDAGTGFYQAPGHVKANNGLYIVDDLGRQRVAPQDLLNRWIAPLGRGTETLALQNGARFQLPFDVRLAFSSNLTPEQLGDDAFLRRLGCKLYVGPLSQHEYRALFASLCDELGLRRDDDAFDFLVHRLHQPARRPLLACYPRDLLSLVVAHATYREEPPAATPDTLQRAWNSYFASGGNSNNAPQTQPMRPDHAGEVIRRFATA</sequence>